<feature type="compositionally biased region" description="Acidic residues" evidence="1">
    <location>
        <begin position="108"/>
        <end position="127"/>
    </location>
</feature>
<dbReference type="EMBL" id="SNRW01035962">
    <property type="protein sequence ID" value="KAA6354640.1"/>
    <property type="molecule type" value="Genomic_DNA"/>
</dbReference>
<gene>
    <name evidence="2" type="ORF">EZS28_049833</name>
</gene>
<comment type="caution">
    <text evidence="2">The sequence shown here is derived from an EMBL/GenBank/DDBJ whole genome shotgun (WGS) entry which is preliminary data.</text>
</comment>
<feature type="non-terminal residue" evidence="2">
    <location>
        <position position="1"/>
    </location>
</feature>
<evidence type="ECO:0000256" key="1">
    <source>
        <dbReference type="SAM" id="MobiDB-lite"/>
    </source>
</evidence>
<feature type="region of interest" description="Disordered" evidence="1">
    <location>
        <begin position="108"/>
        <end position="132"/>
    </location>
</feature>
<dbReference type="Proteomes" id="UP000324800">
    <property type="component" value="Unassembled WGS sequence"/>
</dbReference>
<evidence type="ECO:0000313" key="3">
    <source>
        <dbReference type="Proteomes" id="UP000324800"/>
    </source>
</evidence>
<organism evidence="2 3">
    <name type="scientific">Streblomastix strix</name>
    <dbReference type="NCBI Taxonomy" id="222440"/>
    <lineage>
        <taxon>Eukaryota</taxon>
        <taxon>Metamonada</taxon>
        <taxon>Preaxostyla</taxon>
        <taxon>Oxymonadida</taxon>
        <taxon>Streblomastigidae</taxon>
        <taxon>Streblomastix</taxon>
    </lineage>
</organism>
<dbReference type="AlphaFoldDB" id="A0A5J4TAR5"/>
<feature type="region of interest" description="Disordered" evidence="1">
    <location>
        <begin position="144"/>
        <end position="191"/>
    </location>
</feature>
<evidence type="ECO:0000313" key="2">
    <source>
        <dbReference type="EMBL" id="KAA6354640.1"/>
    </source>
</evidence>
<name>A0A5J4TAR5_9EUKA</name>
<protein>
    <recommendedName>
        <fullName evidence="4">CBS domain-containing protein</fullName>
    </recommendedName>
</protein>
<dbReference type="SUPFAM" id="SSF54631">
    <property type="entry name" value="CBS-domain pair"/>
    <property type="match status" value="1"/>
</dbReference>
<accession>A0A5J4TAR5</accession>
<feature type="region of interest" description="Disordered" evidence="1">
    <location>
        <begin position="1"/>
        <end position="26"/>
    </location>
</feature>
<proteinExistence type="predicted"/>
<dbReference type="InterPro" id="IPR046342">
    <property type="entry name" value="CBS_dom_sf"/>
</dbReference>
<sequence length="191" mass="22064">QNIDNDKEINNKKKSDNKNQTKTSSFQFTFHNKPSKLTIGSIFNQFGHEKVQVTGDTTLPKVLKQMKRNKSHLAIVYINDNSNIEKDPIQQNQGILTREDIAQIFIGEEESRDGEEQDVDEDEEDQKEEVKKRNKIIDELNLIDEKDGFGDQNEQSNDNDFKYQFEMLDQSKGMEEDNEISGSIFKPEDSG</sequence>
<reference evidence="2 3" key="1">
    <citation type="submission" date="2019-03" db="EMBL/GenBank/DDBJ databases">
        <title>Single cell metagenomics reveals metabolic interactions within the superorganism composed of flagellate Streblomastix strix and complex community of Bacteroidetes bacteria on its surface.</title>
        <authorList>
            <person name="Treitli S.C."/>
            <person name="Kolisko M."/>
            <person name="Husnik F."/>
            <person name="Keeling P."/>
            <person name="Hampl V."/>
        </authorList>
    </citation>
    <scope>NUCLEOTIDE SEQUENCE [LARGE SCALE GENOMIC DNA]</scope>
    <source>
        <strain evidence="2">ST1C</strain>
    </source>
</reference>
<dbReference type="Gene3D" id="3.10.580.10">
    <property type="entry name" value="CBS-domain"/>
    <property type="match status" value="1"/>
</dbReference>
<evidence type="ECO:0008006" key="4">
    <source>
        <dbReference type="Google" id="ProtNLM"/>
    </source>
</evidence>
<feature type="compositionally biased region" description="Basic and acidic residues" evidence="1">
    <location>
        <begin position="1"/>
        <end position="19"/>
    </location>
</feature>